<dbReference type="EMBL" id="GBRH01210105">
    <property type="protein sequence ID" value="JAD87790.1"/>
    <property type="molecule type" value="Transcribed_RNA"/>
</dbReference>
<proteinExistence type="predicted"/>
<evidence type="ECO:0000313" key="1">
    <source>
        <dbReference type="EMBL" id="JAD87790.1"/>
    </source>
</evidence>
<reference evidence="1" key="1">
    <citation type="submission" date="2014-09" db="EMBL/GenBank/DDBJ databases">
        <authorList>
            <person name="Magalhaes I.L.F."/>
            <person name="Oliveira U."/>
            <person name="Santos F.R."/>
            <person name="Vidigal T.H.D.A."/>
            <person name="Brescovit A.D."/>
            <person name="Santos A.J."/>
        </authorList>
    </citation>
    <scope>NUCLEOTIDE SEQUENCE</scope>
    <source>
        <tissue evidence="1">Shoot tissue taken approximately 20 cm above the soil surface</tissue>
    </source>
</reference>
<accession>A0A0A9DQ59</accession>
<organism evidence="1">
    <name type="scientific">Arundo donax</name>
    <name type="common">Giant reed</name>
    <name type="synonym">Donax arundinaceus</name>
    <dbReference type="NCBI Taxonomy" id="35708"/>
    <lineage>
        <taxon>Eukaryota</taxon>
        <taxon>Viridiplantae</taxon>
        <taxon>Streptophyta</taxon>
        <taxon>Embryophyta</taxon>
        <taxon>Tracheophyta</taxon>
        <taxon>Spermatophyta</taxon>
        <taxon>Magnoliopsida</taxon>
        <taxon>Liliopsida</taxon>
        <taxon>Poales</taxon>
        <taxon>Poaceae</taxon>
        <taxon>PACMAD clade</taxon>
        <taxon>Arundinoideae</taxon>
        <taxon>Arundineae</taxon>
        <taxon>Arundo</taxon>
    </lineage>
</organism>
<sequence length="85" mass="9646">MGESDENHSSCISDWQCTKHEFMNNPLEGEFPCSATVFRKSSPAKPEVVLQNTGLYHAYSCAIFHEGQRLLAPKYFLPATNHMLR</sequence>
<name>A0A0A9DQ59_ARUDO</name>
<protein>
    <submittedName>
        <fullName evidence="1">Uncharacterized protein</fullName>
    </submittedName>
</protein>
<dbReference type="AlphaFoldDB" id="A0A0A9DQ59"/>
<reference evidence="1" key="2">
    <citation type="journal article" date="2015" name="Data Brief">
        <title>Shoot transcriptome of the giant reed, Arundo donax.</title>
        <authorList>
            <person name="Barrero R.A."/>
            <person name="Guerrero F.D."/>
            <person name="Moolhuijzen P."/>
            <person name="Goolsby J.A."/>
            <person name="Tidwell J."/>
            <person name="Bellgard S.E."/>
            <person name="Bellgard M.I."/>
        </authorList>
    </citation>
    <scope>NUCLEOTIDE SEQUENCE</scope>
    <source>
        <tissue evidence="1">Shoot tissue taken approximately 20 cm above the soil surface</tissue>
    </source>
</reference>